<evidence type="ECO:0000256" key="2">
    <source>
        <dbReference type="ARBA" id="ARBA00011131"/>
    </source>
</evidence>
<dbReference type="PROSITE" id="PS00211">
    <property type="entry name" value="ABC_TRANSPORTER_1"/>
    <property type="match status" value="1"/>
</dbReference>
<evidence type="ECO:0000256" key="10">
    <source>
        <dbReference type="ARBA" id="ARBA00024721"/>
    </source>
</evidence>
<evidence type="ECO:0000256" key="6">
    <source>
        <dbReference type="ARBA" id="ARBA00022840"/>
    </source>
</evidence>
<comment type="subunit">
    <text evidence="2">The complex is composed of two ATP-binding proteins (HrtA), two transmembrane proteins (HrtB) and a solute-binding protein.</text>
</comment>
<name>A0A9E8RYU8_9BACI</name>
<dbReference type="InterPro" id="IPR003439">
    <property type="entry name" value="ABC_transporter-like_ATP-bd"/>
</dbReference>
<dbReference type="GO" id="GO:0098796">
    <property type="term" value="C:membrane protein complex"/>
    <property type="evidence" value="ECO:0007669"/>
    <property type="project" value="UniProtKB-ARBA"/>
</dbReference>
<comment type="function">
    <text evidence="10">Part of the ABC transporter complex hrt involved in hemin import. Responsible for energy coupling to the transport system.</text>
</comment>
<dbReference type="InterPro" id="IPR017911">
    <property type="entry name" value="MacB-like_ATP-bd"/>
</dbReference>
<organism evidence="12 13">
    <name type="scientific">Fervidibacillus halotolerans</name>
    <dbReference type="NCBI Taxonomy" id="2980027"/>
    <lineage>
        <taxon>Bacteria</taxon>
        <taxon>Bacillati</taxon>
        <taxon>Bacillota</taxon>
        <taxon>Bacilli</taxon>
        <taxon>Bacillales</taxon>
        <taxon>Bacillaceae</taxon>
        <taxon>Fervidibacillus</taxon>
    </lineage>
</organism>
<dbReference type="InterPro" id="IPR003593">
    <property type="entry name" value="AAA+_ATPase"/>
</dbReference>
<evidence type="ECO:0000313" key="12">
    <source>
        <dbReference type="EMBL" id="WAA12633.1"/>
    </source>
</evidence>
<keyword evidence="5" id="KW-0547">Nucleotide-binding</keyword>
<dbReference type="FunFam" id="3.40.50.300:FF:000032">
    <property type="entry name" value="Export ABC transporter ATP-binding protein"/>
    <property type="match status" value="1"/>
</dbReference>
<dbReference type="GO" id="GO:0005886">
    <property type="term" value="C:plasma membrane"/>
    <property type="evidence" value="ECO:0007669"/>
    <property type="project" value="UniProtKB-SubCell"/>
</dbReference>
<dbReference type="RefSeq" id="WP_275420768.1">
    <property type="nucleotide sequence ID" value="NZ_CP106877.1"/>
</dbReference>
<evidence type="ECO:0000256" key="9">
    <source>
        <dbReference type="ARBA" id="ARBA00024432"/>
    </source>
</evidence>
<keyword evidence="13" id="KW-1185">Reference proteome</keyword>
<evidence type="ECO:0000256" key="5">
    <source>
        <dbReference type="ARBA" id="ARBA00022741"/>
    </source>
</evidence>
<sequence>MSQIPLQLENIRKTFQDGDKEVDIIKSLSFEAKKGELVAVVGPSGSGKSTFLSIAGALLSPDGGRVIVNGADIAQFSEKERADVRLRAIGFIFQSANLVPFLKVKDQLKMVKELATKWGREAKEEAQQLLQSVGLEHRMNHYPHQLSGGERQRVAIARAFMNDPDIILADEPTASLDGKRSKEIVELLANEAKDKNKAAIIVTHDEAVLPFCDRIYMMDNGRLILKEEMI</sequence>
<dbReference type="SUPFAM" id="SSF52540">
    <property type="entry name" value="P-loop containing nucleoside triphosphate hydrolases"/>
    <property type="match status" value="1"/>
</dbReference>
<evidence type="ECO:0000256" key="3">
    <source>
        <dbReference type="ARBA" id="ARBA00022448"/>
    </source>
</evidence>
<keyword evidence="4" id="KW-1003">Cell membrane</keyword>
<reference evidence="12" key="1">
    <citation type="submission" date="2022-09" db="EMBL/GenBank/DDBJ databases">
        <title>Complete Genomes of Fervidibacillus albus and Fervidibacillus halotolerans isolated from tidal flat sediments.</title>
        <authorList>
            <person name="Kwon K.K."/>
            <person name="Yang S.-H."/>
            <person name="Park M.J."/>
            <person name="Oh H.-M."/>
        </authorList>
    </citation>
    <scope>NUCLEOTIDE SEQUENCE</scope>
    <source>
        <strain evidence="12">MEBiC13594</strain>
    </source>
</reference>
<dbReference type="EMBL" id="CP106877">
    <property type="protein sequence ID" value="WAA12633.1"/>
    <property type="molecule type" value="Genomic_DNA"/>
</dbReference>
<dbReference type="GO" id="GO:0005524">
    <property type="term" value="F:ATP binding"/>
    <property type="evidence" value="ECO:0007669"/>
    <property type="project" value="UniProtKB-KW"/>
</dbReference>
<keyword evidence="7" id="KW-0472">Membrane</keyword>
<dbReference type="InterPro" id="IPR027417">
    <property type="entry name" value="P-loop_NTPase"/>
</dbReference>
<dbReference type="KEGG" id="fhl:OE105_00345"/>
<evidence type="ECO:0000256" key="4">
    <source>
        <dbReference type="ARBA" id="ARBA00022475"/>
    </source>
</evidence>
<keyword evidence="6 12" id="KW-0067">ATP-binding</keyword>
<dbReference type="SMART" id="SM00382">
    <property type="entry name" value="AAA"/>
    <property type="match status" value="1"/>
</dbReference>
<dbReference type="PANTHER" id="PTHR24220:SF666">
    <property type="entry name" value="HEMIN IMPORT ATP-BINDING PROTEIN HRTA-RELATED"/>
    <property type="match status" value="1"/>
</dbReference>
<evidence type="ECO:0000256" key="8">
    <source>
        <dbReference type="ARBA" id="ARBA00024359"/>
    </source>
</evidence>
<feature type="domain" description="ABC transporter" evidence="11">
    <location>
        <begin position="6"/>
        <end position="230"/>
    </location>
</feature>
<comment type="subcellular location">
    <subcellularLocation>
        <location evidence="1">Cell membrane</location>
        <topology evidence="1">Peripheral membrane protein</topology>
    </subcellularLocation>
</comment>
<dbReference type="PROSITE" id="PS50893">
    <property type="entry name" value="ABC_TRANSPORTER_2"/>
    <property type="match status" value="1"/>
</dbReference>
<comment type="similarity">
    <text evidence="8">Belongs to the ABC transporter superfamily. HrtA family.</text>
</comment>
<dbReference type="CDD" id="cd03255">
    <property type="entry name" value="ABC_MJ0796_LolCDE_FtsE"/>
    <property type="match status" value="1"/>
</dbReference>
<evidence type="ECO:0000313" key="13">
    <source>
        <dbReference type="Proteomes" id="UP001164726"/>
    </source>
</evidence>
<keyword evidence="3" id="KW-0813">Transport</keyword>
<accession>A0A9E8RYU8</accession>
<evidence type="ECO:0000256" key="1">
    <source>
        <dbReference type="ARBA" id="ARBA00004202"/>
    </source>
</evidence>
<dbReference type="Pfam" id="PF00005">
    <property type="entry name" value="ABC_tran"/>
    <property type="match status" value="1"/>
</dbReference>
<protein>
    <recommendedName>
        <fullName evidence="9">Putative hemin import ATP-binding protein HrtA</fullName>
    </recommendedName>
</protein>
<dbReference type="GO" id="GO:0022857">
    <property type="term" value="F:transmembrane transporter activity"/>
    <property type="evidence" value="ECO:0007669"/>
    <property type="project" value="TreeGrafter"/>
</dbReference>
<dbReference type="GO" id="GO:0016887">
    <property type="term" value="F:ATP hydrolysis activity"/>
    <property type="evidence" value="ECO:0007669"/>
    <property type="project" value="InterPro"/>
</dbReference>
<gene>
    <name evidence="12" type="ORF">OE105_00345</name>
</gene>
<dbReference type="AlphaFoldDB" id="A0A9E8RYU8"/>
<evidence type="ECO:0000256" key="7">
    <source>
        <dbReference type="ARBA" id="ARBA00023136"/>
    </source>
</evidence>
<evidence type="ECO:0000259" key="11">
    <source>
        <dbReference type="PROSITE" id="PS50893"/>
    </source>
</evidence>
<dbReference type="PANTHER" id="PTHR24220">
    <property type="entry name" value="IMPORT ATP-BINDING PROTEIN"/>
    <property type="match status" value="1"/>
</dbReference>
<dbReference type="Proteomes" id="UP001164726">
    <property type="component" value="Chromosome"/>
</dbReference>
<proteinExistence type="inferred from homology"/>
<dbReference type="Gene3D" id="3.40.50.300">
    <property type="entry name" value="P-loop containing nucleotide triphosphate hydrolases"/>
    <property type="match status" value="1"/>
</dbReference>
<dbReference type="InterPro" id="IPR015854">
    <property type="entry name" value="ABC_transpr_LolD-like"/>
</dbReference>
<dbReference type="InterPro" id="IPR017871">
    <property type="entry name" value="ABC_transporter-like_CS"/>
</dbReference>